<evidence type="ECO:0000256" key="1">
    <source>
        <dbReference type="ARBA" id="ARBA00022729"/>
    </source>
</evidence>
<dbReference type="PANTHER" id="PTHR30570:SF1">
    <property type="entry name" value="PHOSPHATE-BINDING PROTEIN PSTS"/>
    <property type="match status" value="1"/>
</dbReference>
<keyword evidence="1" id="KW-0732">Signal</keyword>
<evidence type="ECO:0000313" key="3">
    <source>
        <dbReference type="EMBL" id="QHD64915.1"/>
    </source>
</evidence>
<sequence length="339" mass="37902">MARIFLYLFLLFLCTGFSDAREYVRVVGSSTVFPFMSAISEEFAKTYRVKTPIVESTGTSAGFKLFCMGVGDAHPDIVVSSRRINEVELALCKVYSIDSGDIMEIELGRDALVVASSSGGGLDYEFSIRDIFEAISFYVPEGVRLVKNHNKRWGNIDDSKFYDSEIKIYGPTRNTGTFESVKKMILLSQCLNEPAFNLAYGPEKLRKICSVVRDDGVYVEVSNNENLMVQKLARNPNAFGLLSYSFFIRNSDALTAHSVNGVRPTYESIMSGQYDFVRPVYLYVKLTHFGLVRGLRDLLNEVLSENALGTYGYLRAIGMVPMPNQELDAIREKVASLSS</sequence>
<keyword evidence="4" id="KW-1185">Reference proteome</keyword>
<reference evidence="3 4" key="1">
    <citation type="journal article" date="2020" name="MBio">
        <title>Erratum for Teymournejad et al., 'Isolation and Molecular Analysis of a Novel Neorickettsia Species That Causes Potomac Horse Fever'.</title>
        <authorList>
            <person name="Teymournejad O."/>
            <person name="Lin M."/>
            <person name="Bekebrede H."/>
            <person name="Kamr A."/>
            <person name="Toribio R.E."/>
            <person name="Arroyo L.G."/>
            <person name="Baird J.D."/>
            <person name="Rikihisa Y."/>
        </authorList>
    </citation>
    <scope>NUCLEOTIDE SEQUENCE [LARGE SCALE GENOMIC DNA]</scope>
    <source>
        <strain evidence="3 4">Fin17</strain>
    </source>
</reference>
<accession>A0A6P1G985</accession>
<dbReference type="Gene3D" id="3.40.190.10">
    <property type="entry name" value="Periplasmic binding protein-like II"/>
    <property type="match status" value="2"/>
</dbReference>
<dbReference type="SUPFAM" id="SSF53850">
    <property type="entry name" value="Periplasmic binding protein-like II"/>
    <property type="match status" value="1"/>
</dbReference>
<dbReference type="InterPro" id="IPR050811">
    <property type="entry name" value="Phosphate_ABC_transporter"/>
</dbReference>
<dbReference type="PANTHER" id="PTHR30570">
    <property type="entry name" value="PERIPLASMIC PHOSPHATE BINDING COMPONENT OF PHOSPHATE ABC TRANSPORTER"/>
    <property type="match status" value="1"/>
</dbReference>
<dbReference type="AlphaFoldDB" id="A0A6P1G985"/>
<dbReference type="EMBL" id="CP047224">
    <property type="protein sequence ID" value="QHD64915.1"/>
    <property type="molecule type" value="Genomic_DNA"/>
</dbReference>
<organism evidence="3 4">
    <name type="scientific">Neorickettsia findlayensis</name>
    <dbReference type="NCBI Taxonomy" id="2686014"/>
    <lineage>
        <taxon>Bacteria</taxon>
        <taxon>Pseudomonadati</taxon>
        <taxon>Pseudomonadota</taxon>
        <taxon>Alphaproteobacteria</taxon>
        <taxon>Rickettsiales</taxon>
        <taxon>Anaplasmataceae</taxon>
        <taxon>Neorickettsia</taxon>
    </lineage>
</organism>
<protein>
    <submittedName>
        <fullName evidence="3">Phosphate ABC transporter substrate-binding protein</fullName>
    </submittedName>
</protein>
<evidence type="ECO:0000259" key="2">
    <source>
        <dbReference type="Pfam" id="PF12849"/>
    </source>
</evidence>
<gene>
    <name evidence="3" type="ORF">GP480_00270</name>
</gene>
<reference evidence="3 4" key="2">
    <citation type="journal article" date="2020" name="MBio">
        <title>Isolation and Molecular Analysis of a Novel Neorickettsia Species That Causes Potomac Horse Fever.</title>
        <authorList>
            <person name="Teymournejad O."/>
            <person name="Lin M."/>
            <person name="Bekebrede H."/>
            <person name="Kamr A."/>
            <person name="Toribio R.E."/>
            <person name="Arroyo L.G."/>
            <person name="Baird J.D."/>
            <person name="Rikihisa Y."/>
        </authorList>
    </citation>
    <scope>NUCLEOTIDE SEQUENCE [LARGE SCALE GENOMIC DNA]</scope>
    <source>
        <strain evidence="3 4">Fin17</strain>
    </source>
</reference>
<dbReference type="RefSeq" id="WP_160094814.1">
    <property type="nucleotide sequence ID" value="NZ_CP047224.1"/>
</dbReference>
<evidence type="ECO:0000313" key="4">
    <source>
        <dbReference type="Proteomes" id="UP000464912"/>
    </source>
</evidence>
<proteinExistence type="predicted"/>
<dbReference type="KEGG" id="nef:GP480_00270"/>
<dbReference type="InterPro" id="IPR024370">
    <property type="entry name" value="PBP_domain"/>
</dbReference>
<name>A0A6P1G985_9RICK</name>
<dbReference type="Proteomes" id="UP000464912">
    <property type="component" value="Chromosome"/>
</dbReference>
<feature type="domain" description="PBP" evidence="2">
    <location>
        <begin position="20"/>
        <end position="305"/>
    </location>
</feature>
<dbReference type="Pfam" id="PF12849">
    <property type="entry name" value="PBP_like_2"/>
    <property type="match status" value="1"/>
</dbReference>